<keyword evidence="1" id="KW-0808">Transferase</keyword>
<dbReference type="GO" id="GO:0016301">
    <property type="term" value="F:kinase activity"/>
    <property type="evidence" value="ECO:0007669"/>
    <property type="project" value="UniProtKB-KW"/>
</dbReference>
<keyword evidence="2" id="KW-0418">Kinase</keyword>
<name>A0AAD3CKH0_9STRA</name>
<dbReference type="Proteomes" id="UP001054902">
    <property type="component" value="Unassembled WGS sequence"/>
</dbReference>
<evidence type="ECO:0000256" key="1">
    <source>
        <dbReference type="ARBA" id="ARBA00022679"/>
    </source>
</evidence>
<dbReference type="InterPro" id="IPR011611">
    <property type="entry name" value="PfkB_dom"/>
</dbReference>
<evidence type="ECO:0000313" key="6">
    <source>
        <dbReference type="Proteomes" id="UP001054902"/>
    </source>
</evidence>
<feature type="domain" description="Carbohydrate kinase PfkB" evidence="4">
    <location>
        <begin position="44"/>
        <end position="379"/>
    </location>
</feature>
<dbReference type="Pfam" id="PF00294">
    <property type="entry name" value="PfkB"/>
    <property type="match status" value="1"/>
</dbReference>
<accession>A0AAD3CKH0</accession>
<dbReference type="InterPro" id="IPR002173">
    <property type="entry name" value="Carboh/pur_kinase_PfkB_CS"/>
</dbReference>
<dbReference type="EMBL" id="BLLK01000023">
    <property type="protein sequence ID" value="GFH47319.1"/>
    <property type="molecule type" value="Genomic_DNA"/>
</dbReference>
<gene>
    <name evidence="5" type="ORF">CTEN210_03794</name>
</gene>
<dbReference type="AlphaFoldDB" id="A0AAD3CKH0"/>
<dbReference type="Gene3D" id="3.40.1190.20">
    <property type="match status" value="1"/>
</dbReference>
<feature type="compositionally biased region" description="Acidic residues" evidence="3">
    <location>
        <begin position="434"/>
        <end position="443"/>
    </location>
</feature>
<dbReference type="PANTHER" id="PTHR10584:SF166">
    <property type="entry name" value="RIBOKINASE"/>
    <property type="match status" value="1"/>
</dbReference>
<dbReference type="InterPro" id="IPR029056">
    <property type="entry name" value="Ribokinase-like"/>
</dbReference>
<dbReference type="PANTHER" id="PTHR10584">
    <property type="entry name" value="SUGAR KINASE"/>
    <property type="match status" value="1"/>
</dbReference>
<keyword evidence="6" id="KW-1185">Reference proteome</keyword>
<dbReference type="SUPFAM" id="SSF53613">
    <property type="entry name" value="Ribokinase-like"/>
    <property type="match status" value="1"/>
</dbReference>
<feature type="region of interest" description="Disordered" evidence="3">
    <location>
        <begin position="397"/>
        <end position="449"/>
    </location>
</feature>
<reference evidence="5 6" key="1">
    <citation type="journal article" date="2021" name="Sci. Rep.">
        <title>The genome of the diatom Chaetoceros tenuissimus carries an ancient integrated fragment of an extant virus.</title>
        <authorList>
            <person name="Hongo Y."/>
            <person name="Kimura K."/>
            <person name="Takaki Y."/>
            <person name="Yoshida Y."/>
            <person name="Baba S."/>
            <person name="Kobayashi G."/>
            <person name="Nagasaki K."/>
            <person name="Hano T."/>
            <person name="Tomaru Y."/>
        </authorList>
    </citation>
    <scope>NUCLEOTIDE SEQUENCE [LARGE SCALE GENOMIC DNA]</scope>
    <source>
        <strain evidence="5 6">NIES-3715</strain>
    </source>
</reference>
<evidence type="ECO:0000256" key="3">
    <source>
        <dbReference type="SAM" id="MobiDB-lite"/>
    </source>
</evidence>
<feature type="compositionally biased region" description="Low complexity" evidence="3">
    <location>
        <begin position="422"/>
        <end position="433"/>
    </location>
</feature>
<protein>
    <recommendedName>
        <fullName evidence="4">Carbohydrate kinase PfkB domain-containing protein</fullName>
    </recommendedName>
</protein>
<dbReference type="PROSITE" id="PS00584">
    <property type="entry name" value="PFKB_KINASES_2"/>
    <property type="match status" value="1"/>
</dbReference>
<evidence type="ECO:0000313" key="5">
    <source>
        <dbReference type="EMBL" id="GFH47319.1"/>
    </source>
</evidence>
<evidence type="ECO:0000259" key="4">
    <source>
        <dbReference type="Pfam" id="PF00294"/>
    </source>
</evidence>
<sequence length="449" mass="49713">MTEERKSKVSVTIIGDAFADIFCILEDGLPPLGGDVRLKHSMIPVAGGSGVNTSTHLASLVKDFSDENDEIIDVTLQTAFNEEDYYGTIIGEHVKKSGFEVINCRKNKKEKDEETSKKNTGHCIVFVAEGERSFATHLGVIESFKASDTIMRELLAIRTADPSFFNHHHHLHIAGYYNMPGFSNGNLKRRLKSIRDKRRAKSVEPLNLTTTTSLVPQYDATEEWDGGLVDELLPLIDFLILNALEAGYISGIDIDEDDLSDEKRKVLKLSELAEYFFEKSAFTHVVITLGPLGAVCLFNGEVLASISCPKRIAKPLDPTGAGDAFAAGFLFGVMNWRKQKSYGECAEIGSLLQGSWDNAIVEGMKYGCAAGTACVTKAGASVVASKEEIQELLRMEEEMEEPVIEYSDTDDNHSEDEEDSDSSYYSSEYSSQYDSEDFPDTCYEDEKKE</sequence>
<comment type="caution">
    <text evidence="5">The sequence shown here is derived from an EMBL/GenBank/DDBJ whole genome shotgun (WGS) entry which is preliminary data.</text>
</comment>
<proteinExistence type="predicted"/>
<evidence type="ECO:0000256" key="2">
    <source>
        <dbReference type="ARBA" id="ARBA00022777"/>
    </source>
</evidence>
<organism evidence="5 6">
    <name type="scientific">Chaetoceros tenuissimus</name>
    <dbReference type="NCBI Taxonomy" id="426638"/>
    <lineage>
        <taxon>Eukaryota</taxon>
        <taxon>Sar</taxon>
        <taxon>Stramenopiles</taxon>
        <taxon>Ochrophyta</taxon>
        <taxon>Bacillariophyta</taxon>
        <taxon>Coscinodiscophyceae</taxon>
        <taxon>Chaetocerotophycidae</taxon>
        <taxon>Chaetocerotales</taxon>
        <taxon>Chaetocerotaceae</taxon>
        <taxon>Chaetoceros</taxon>
    </lineage>
</organism>
<feature type="compositionally biased region" description="Acidic residues" evidence="3">
    <location>
        <begin position="397"/>
        <end position="421"/>
    </location>
</feature>